<reference evidence="2 3" key="1">
    <citation type="journal article" date="2023" name="Int. J. Syst. Evol. Microbiol.">
        <title>Ligilactobacillus ubinensis sp. nov., a novel species isolated from the wild ferment of a durian fruit (Durio zibethinus).</title>
        <authorList>
            <person name="Heng Y.C."/>
            <person name="Menon N."/>
            <person name="Chen B."/>
            <person name="Loo B.Z.L."/>
            <person name="Wong G.W.J."/>
            <person name="Lim A.C.H."/>
            <person name="Silvaraju S."/>
            <person name="Kittelmann S."/>
        </authorList>
    </citation>
    <scope>NUCLEOTIDE SEQUENCE [LARGE SCALE GENOMIC DNA]</scope>
    <source>
        <strain evidence="2 3">WILCCON 0076</strain>
    </source>
</reference>
<organism evidence="2 3">
    <name type="scientific">Ligilactobacillus ubinensis</name>
    <dbReference type="NCBI Taxonomy" id="2876789"/>
    <lineage>
        <taxon>Bacteria</taxon>
        <taxon>Bacillati</taxon>
        <taxon>Bacillota</taxon>
        <taxon>Bacilli</taxon>
        <taxon>Lactobacillales</taxon>
        <taxon>Lactobacillaceae</taxon>
        <taxon>Ligilactobacillus</taxon>
    </lineage>
</organism>
<dbReference type="InterPro" id="IPR012674">
    <property type="entry name" value="Calycin"/>
</dbReference>
<dbReference type="InterPro" id="IPR053892">
    <property type="entry name" value="MoaF-like"/>
</dbReference>
<proteinExistence type="predicted"/>
<evidence type="ECO:0000259" key="1">
    <source>
        <dbReference type="Pfam" id="PF22036"/>
    </source>
</evidence>
<comment type="caution">
    <text evidence="2">The sequence shown here is derived from an EMBL/GenBank/DDBJ whole genome shotgun (WGS) entry which is preliminary data.</text>
</comment>
<accession>A0A9X2JJW7</accession>
<sequence length="108" mass="12468">MAELKIINHEYLFDFGENAQYKLKFTSTTSLEVTVVADSYFKAGTINHFEIEITNLQDNFYMITWTEPESSNTVTHVDNFANGISYTNITNIDSKQFWRLKGTIKKIA</sequence>
<dbReference type="Proteomes" id="UP001139006">
    <property type="component" value="Unassembled WGS sequence"/>
</dbReference>
<keyword evidence="3" id="KW-1185">Reference proteome</keyword>
<name>A0A9X2JJW7_9LACO</name>
<dbReference type="EMBL" id="JAIULA010000001">
    <property type="protein sequence ID" value="MCP0885867.1"/>
    <property type="molecule type" value="Genomic_DNA"/>
</dbReference>
<dbReference type="Pfam" id="PF22036">
    <property type="entry name" value="MoaF_like"/>
    <property type="match status" value="1"/>
</dbReference>
<evidence type="ECO:0000313" key="3">
    <source>
        <dbReference type="Proteomes" id="UP001139006"/>
    </source>
</evidence>
<protein>
    <recommendedName>
        <fullName evidence="1">MoaF-like domain-containing protein</fullName>
    </recommendedName>
</protein>
<evidence type="ECO:0000313" key="2">
    <source>
        <dbReference type="EMBL" id="MCP0885867.1"/>
    </source>
</evidence>
<dbReference type="Gene3D" id="2.40.128.20">
    <property type="match status" value="1"/>
</dbReference>
<feature type="domain" description="MoaF-like" evidence="1">
    <location>
        <begin position="8"/>
        <end position="105"/>
    </location>
</feature>
<gene>
    <name evidence="2" type="ORF">LB941_00780</name>
</gene>
<dbReference type="AlphaFoldDB" id="A0A9X2JJW7"/>
<dbReference type="RefSeq" id="WP_253358618.1">
    <property type="nucleotide sequence ID" value="NZ_JAIULA010000001.1"/>
</dbReference>